<feature type="transmembrane region" description="Helical" evidence="3">
    <location>
        <begin position="80"/>
        <end position="101"/>
    </location>
</feature>
<comment type="caution">
    <text evidence="5">The sequence shown here is derived from an EMBL/GenBank/DDBJ whole genome shotgun (WGS) entry which is preliminary data.</text>
</comment>
<dbReference type="EMBL" id="JABSTR010000005">
    <property type="protein sequence ID" value="KAH9370679.1"/>
    <property type="molecule type" value="Genomic_DNA"/>
</dbReference>
<keyword evidence="1" id="KW-0175">Coiled coil</keyword>
<reference evidence="5 6" key="1">
    <citation type="journal article" date="2020" name="Cell">
        <title>Large-Scale Comparative Analyses of Tick Genomes Elucidate Their Genetic Diversity and Vector Capacities.</title>
        <authorList>
            <consortium name="Tick Genome and Microbiome Consortium (TIGMIC)"/>
            <person name="Jia N."/>
            <person name="Wang J."/>
            <person name="Shi W."/>
            <person name="Du L."/>
            <person name="Sun Y."/>
            <person name="Zhan W."/>
            <person name="Jiang J.F."/>
            <person name="Wang Q."/>
            <person name="Zhang B."/>
            <person name="Ji P."/>
            <person name="Bell-Sakyi L."/>
            <person name="Cui X.M."/>
            <person name="Yuan T.T."/>
            <person name="Jiang B.G."/>
            <person name="Yang W.F."/>
            <person name="Lam T.T."/>
            <person name="Chang Q.C."/>
            <person name="Ding S.J."/>
            <person name="Wang X.J."/>
            <person name="Zhu J.G."/>
            <person name="Ruan X.D."/>
            <person name="Zhao L."/>
            <person name="Wei J.T."/>
            <person name="Ye R.Z."/>
            <person name="Que T.C."/>
            <person name="Du C.H."/>
            <person name="Zhou Y.H."/>
            <person name="Cheng J.X."/>
            <person name="Dai P.F."/>
            <person name="Guo W.B."/>
            <person name="Han X.H."/>
            <person name="Huang E.J."/>
            <person name="Li L.F."/>
            <person name="Wei W."/>
            <person name="Gao Y.C."/>
            <person name="Liu J.Z."/>
            <person name="Shao H.Z."/>
            <person name="Wang X."/>
            <person name="Wang C.C."/>
            <person name="Yang T.C."/>
            <person name="Huo Q.B."/>
            <person name="Li W."/>
            <person name="Chen H.Y."/>
            <person name="Chen S.E."/>
            <person name="Zhou L.G."/>
            <person name="Ni X.B."/>
            <person name="Tian J.H."/>
            <person name="Sheng Y."/>
            <person name="Liu T."/>
            <person name="Pan Y.S."/>
            <person name="Xia L.Y."/>
            <person name="Li J."/>
            <person name="Zhao F."/>
            <person name="Cao W.C."/>
        </authorList>
    </citation>
    <scope>NUCLEOTIDE SEQUENCE [LARGE SCALE GENOMIC DNA]</scope>
    <source>
        <strain evidence="5">HaeL-2018</strain>
    </source>
</reference>
<proteinExistence type="predicted"/>
<dbReference type="OMA" id="MANIYEK"/>
<keyword evidence="3" id="KW-1133">Transmembrane helix</keyword>
<evidence type="ECO:0000256" key="2">
    <source>
        <dbReference type="SAM" id="MobiDB-lite"/>
    </source>
</evidence>
<feature type="compositionally biased region" description="Basic and acidic residues" evidence="2">
    <location>
        <begin position="171"/>
        <end position="183"/>
    </location>
</feature>
<dbReference type="VEuPathDB" id="VectorBase:HLOH_052317"/>
<accession>A0A9J6G6Z1</accession>
<keyword evidence="6" id="KW-1185">Reference proteome</keyword>
<feature type="coiled-coil region" evidence="1">
    <location>
        <begin position="113"/>
        <end position="154"/>
    </location>
</feature>
<gene>
    <name evidence="5" type="ORF">HPB48_014014</name>
</gene>
<protein>
    <submittedName>
        <fullName evidence="5">Uncharacterized protein</fullName>
    </submittedName>
</protein>
<evidence type="ECO:0000313" key="5">
    <source>
        <dbReference type="EMBL" id="KAH9370679.1"/>
    </source>
</evidence>
<feature type="region of interest" description="Disordered" evidence="2">
    <location>
        <begin position="406"/>
        <end position="426"/>
    </location>
</feature>
<keyword evidence="4" id="KW-0732">Signal</keyword>
<feature type="compositionally biased region" description="Gly residues" evidence="2">
    <location>
        <begin position="413"/>
        <end position="426"/>
    </location>
</feature>
<evidence type="ECO:0000256" key="1">
    <source>
        <dbReference type="SAM" id="Coils"/>
    </source>
</evidence>
<dbReference type="AlphaFoldDB" id="A0A9J6G6Z1"/>
<evidence type="ECO:0000313" key="6">
    <source>
        <dbReference type="Proteomes" id="UP000821853"/>
    </source>
</evidence>
<organism evidence="5 6">
    <name type="scientific">Haemaphysalis longicornis</name>
    <name type="common">Bush tick</name>
    <dbReference type="NCBI Taxonomy" id="44386"/>
    <lineage>
        <taxon>Eukaryota</taxon>
        <taxon>Metazoa</taxon>
        <taxon>Ecdysozoa</taxon>
        <taxon>Arthropoda</taxon>
        <taxon>Chelicerata</taxon>
        <taxon>Arachnida</taxon>
        <taxon>Acari</taxon>
        <taxon>Parasitiformes</taxon>
        <taxon>Ixodida</taxon>
        <taxon>Ixodoidea</taxon>
        <taxon>Ixodidae</taxon>
        <taxon>Haemaphysalinae</taxon>
        <taxon>Haemaphysalis</taxon>
    </lineage>
</organism>
<feature type="chain" id="PRO_5039942445" evidence="4">
    <location>
        <begin position="34"/>
        <end position="505"/>
    </location>
</feature>
<keyword evidence="3" id="KW-0472">Membrane</keyword>
<evidence type="ECO:0000256" key="4">
    <source>
        <dbReference type="SAM" id="SignalP"/>
    </source>
</evidence>
<evidence type="ECO:0000256" key="3">
    <source>
        <dbReference type="SAM" id="Phobius"/>
    </source>
</evidence>
<dbReference type="OrthoDB" id="6481931at2759"/>
<name>A0A9J6G6Z1_HAELO</name>
<feature type="region of interest" description="Disordered" evidence="2">
    <location>
        <begin position="171"/>
        <end position="191"/>
    </location>
</feature>
<dbReference type="Proteomes" id="UP000821853">
    <property type="component" value="Chromosome 3"/>
</dbReference>
<keyword evidence="3" id="KW-0812">Transmembrane</keyword>
<feature type="signal peptide" evidence="4">
    <location>
        <begin position="1"/>
        <end position="33"/>
    </location>
</feature>
<sequence length="505" mass="57266">MANIYEKRSTRRQLWRRWRRLLMVLFRLQMLYDVIVPPKNLNCVPRERRSSDDDDDEKISHQRSSRFRRVRGSIVVASEIAMTSTYEIFLFALALLFGLVLRRAAPVVELSVVEQLERRLNTMENQKRKLKRQMAELRARLNRAEARLLEESSTAHEGPAQTYVDLDKQHRSELEDAPPREPPEGSSSPGHDEAVKLLQFCRSTMLHYLSCIIEIAERRNTAVSKLYFDVFGETNGDVQLLSELTDPWRRWAEQLTAHRDRAERTFTHSLERASRNKKLGLEELQTSVGLQHLAWDAKYAWLKVQYYLWVSVLSSGSAVQDKLSQGDSLTKKKLLPVCCNNFCLPPPPTLFWATTMAVCAQPEPDYGFDRILDLIRLRLASPMPRPESVNDFEFLQCTTSSVSSTASSSTLCGGSGGRGGTGNNGNKAAGGGGDNICLGLVRKSGYLRLARTLHKRMPDIPEERLVACLEALRSQNGGLTGLRISEIREEVTRLVQQWPPSSPVR</sequence>